<dbReference type="RefSeq" id="WP_140961775.1">
    <property type="nucleotide sequence ID" value="NZ_VEVQ02000004.1"/>
</dbReference>
<evidence type="ECO:0000313" key="2">
    <source>
        <dbReference type="Proteomes" id="UP000817854"/>
    </source>
</evidence>
<dbReference type="EMBL" id="VEVQ02000004">
    <property type="protein sequence ID" value="NHN25527.1"/>
    <property type="molecule type" value="Genomic_DNA"/>
</dbReference>
<reference evidence="1 2" key="2">
    <citation type="submission" date="2019-05" db="EMBL/GenBank/DDBJ databases">
        <authorList>
            <person name="Lianzixin W."/>
        </authorList>
    </citation>
    <scope>NUCLEOTIDE SEQUENCE [LARGE SCALE GENOMIC DNA]</scope>
    <source>
        <strain evidence="1 2">EC11</strain>
    </source>
</reference>
<organism evidence="1 2">
    <name type="scientific">Flavobacterium jejuense</name>
    <dbReference type="NCBI Taxonomy" id="1544455"/>
    <lineage>
        <taxon>Bacteria</taxon>
        <taxon>Pseudomonadati</taxon>
        <taxon>Bacteroidota</taxon>
        <taxon>Flavobacteriia</taxon>
        <taxon>Flavobacteriales</taxon>
        <taxon>Flavobacteriaceae</taxon>
        <taxon>Flavobacterium</taxon>
    </lineage>
</organism>
<evidence type="ECO:0000313" key="1">
    <source>
        <dbReference type="EMBL" id="NHN25527.1"/>
    </source>
</evidence>
<reference evidence="2" key="1">
    <citation type="submission" date="2019-05" db="EMBL/GenBank/DDBJ databases">
        <title>Flavobacterium profundi sp. nov., isolated from a deep-sea seamount.</title>
        <authorList>
            <person name="Zhang D.-C."/>
        </authorList>
    </citation>
    <scope>NUCLEOTIDE SEQUENCE [LARGE SCALE GENOMIC DNA]</scope>
    <source>
        <strain evidence="2">EC11</strain>
    </source>
</reference>
<keyword evidence="2" id="KW-1185">Reference proteome</keyword>
<name>A0ABX0IRP2_9FLAO</name>
<dbReference type="Proteomes" id="UP000817854">
    <property type="component" value="Unassembled WGS sequence"/>
</dbReference>
<gene>
    <name evidence="1" type="ORF">FIA58_007540</name>
</gene>
<sequence length="99" mass="11596">MDYKKLKIIHLDKLNDNIVVGVNFRDENTKLKAIDKDKSFFLNEFKNKKIRIEGSNYSKEANIVDIEVSSNIAEMKMMHFLTDLKSIDEMKENDNVEVL</sequence>
<protein>
    <submittedName>
        <fullName evidence="1">Uncharacterized protein</fullName>
    </submittedName>
</protein>
<reference evidence="1 2" key="3">
    <citation type="submission" date="2020-02" db="EMBL/GenBank/DDBJ databases">
        <title>Flavobacterium profundi sp. nov., isolated from a deep-sea seamount.</title>
        <authorList>
            <person name="Zhang D.-C."/>
        </authorList>
    </citation>
    <scope>NUCLEOTIDE SEQUENCE [LARGE SCALE GENOMIC DNA]</scope>
    <source>
        <strain evidence="1 2">EC11</strain>
    </source>
</reference>
<accession>A0ABX0IRP2</accession>
<proteinExistence type="predicted"/>
<comment type="caution">
    <text evidence="1">The sequence shown here is derived from an EMBL/GenBank/DDBJ whole genome shotgun (WGS) entry which is preliminary data.</text>
</comment>